<proteinExistence type="inferred from homology"/>
<sequence length="301" mass="33448">MINLRSLEVFYWVSTLQNFGQAAARLYMTQPAVSQRISTLEEEFGCRLLERSARTVQLTPKGRHLLAYADRLLLLHSEMIREVAAADHLSGVLRLGVSETIVQTWLPDFIDRVSRVYPAVTFDIEVDVTPKMKASLLKHELDLAFLMGPVAAPDFVDVPLNPFALAFICNSQTQFNDEVVSAEMLQKYALITYQKNTANYRELQQLFRTATSSAPRIHASSSLATIIRMTLSGLGIAVIPPAAVEPELRRGELRILSTPLNLNPLRFTASYRLGPGTILAPLLAQIAVETSSFHAGMHNDI</sequence>
<dbReference type="Gene3D" id="3.40.190.10">
    <property type="entry name" value="Periplasmic binding protein-like II"/>
    <property type="match status" value="2"/>
</dbReference>
<dbReference type="CDD" id="cd05466">
    <property type="entry name" value="PBP2_LTTR_substrate"/>
    <property type="match status" value="1"/>
</dbReference>
<dbReference type="SUPFAM" id="SSF53850">
    <property type="entry name" value="Periplasmic binding protein-like II"/>
    <property type="match status" value="1"/>
</dbReference>
<evidence type="ECO:0000313" key="9">
    <source>
        <dbReference type="EMBL" id="MBF2713195.1"/>
    </source>
</evidence>
<dbReference type="EMBL" id="JACXXJ020000003">
    <property type="protein sequence ID" value="MBF2713195.1"/>
    <property type="molecule type" value="Genomic_DNA"/>
</dbReference>
<evidence type="ECO:0000256" key="2">
    <source>
        <dbReference type="ARBA" id="ARBA00023015"/>
    </source>
</evidence>
<keyword evidence="3" id="KW-0238">DNA-binding</keyword>
<evidence type="ECO:0000256" key="4">
    <source>
        <dbReference type="ARBA" id="ARBA00023163"/>
    </source>
</evidence>
<dbReference type="Proteomes" id="UP000655037">
    <property type="component" value="Unassembled WGS sequence"/>
</dbReference>
<comment type="caution">
    <text evidence="9">The sequence shown here is derived from an EMBL/GenBank/DDBJ whole genome shotgun (WGS) entry which is preliminary data.</text>
</comment>
<dbReference type="PROSITE" id="PS50931">
    <property type="entry name" value="HTH_LYSR"/>
    <property type="match status" value="1"/>
</dbReference>
<dbReference type="AlphaFoldDB" id="A0AAE2UT64"/>
<dbReference type="GO" id="GO:0000976">
    <property type="term" value="F:transcription cis-regulatory region binding"/>
    <property type="evidence" value="ECO:0007669"/>
    <property type="project" value="TreeGrafter"/>
</dbReference>
<evidence type="ECO:0000256" key="5">
    <source>
        <dbReference type="ARBA" id="ARBA00054626"/>
    </source>
</evidence>
<dbReference type="InterPro" id="IPR036390">
    <property type="entry name" value="WH_DNA-bd_sf"/>
</dbReference>
<dbReference type="InterPro" id="IPR000847">
    <property type="entry name" value="LysR_HTH_N"/>
</dbReference>
<evidence type="ECO:0000256" key="7">
    <source>
        <dbReference type="ARBA" id="ARBA00083243"/>
    </source>
</evidence>
<keyword evidence="2" id="KW-0805">Transcription regulation</keyword>
<protein>
    <recommendedName>
        <fullName evidence="6">HTH-type transcriptional regulator TtuA</fullName>
    </recommendedName>
    <alternativeName>
        <fullName evidence="7">Tartrate utilization transcriptional regulator</fullName>
    </alternativeName>
</protein>
<evidence type="ECO:0000256" key="3">
    <source>
        <dbReference type="ARBA" id="ARBA00023125"/>
    </source>
</evidence>
<name>A0AAE2UT64_AGRVI</name>
<dbReference type="Pfam" id="PF03466">
    <property type="entry name" value="LysR_substrate"/>
    <property type="match status" value="1"/>
</dbReference>
<dbReference type="PRINTS" id="PR00039">
    <property type="entry name" value="HTHLYSR"/>
</dbReference>
<comment type="function">
    <text evidence="5">Transcriptional regulator of the ttuABCDE tartrate utilization operon.</text>
</comment>
<dbReference type="PANTHER" id="PTHR30126">
    <property type="entry name" value="HTH-TYPE TRANSCRIPTIONAL REGULATOR"/>
    <property type="match status" value="1"/>
</dbReference>
<dbReference type="PANTHER" id="PTHR30126:SF77">
    <property type="entry name" value="TRANSCRIPTIONAL REGULATORY PROTEIN"/>
    <property type="match status" value="1"/>
</dbReference>
<reference evidence="9" key="1">
    <citation type="submission" date="2020-11" db="EMBL/GenBank/DDBJ databases">
        <title>Agrobacterium vitis strain K377 genome.</title>
        <authorList>
            <person name="Xi H."/>
        </authorList>
    </citation>
    <scope>NUCLEOTIDE SEQUENCE</scope>
    <source>
        <strain evidence="9">K377</strain>
    </source>
</reference>
<comment type="similarity">
    <text evidence="1">Belongs to the LysR transcriptional regulatory family.</text>
</comment>
<dbReference type="GO" id="GO:0003700">
    <property type="term" value="F:DNA-binding transcription factor activity"/>
    <property type="evidence" value="ECO:0007669"/>
    <property type="project" value="InterPro"/>
</dbReference>
<dbReference type="InterPro" id="IPR005119">
    <property type="entry name" value="LysR_subst-bd"/>
</dbReference>
<evidence type="ECO:0000256" key="6">
    <source>
        <dbReference type="ARBA" id="ARBA00067332"/>
    </source>
</evidence>
<dbReference type="Pfam" id="PF00126">
    <property type="entry name" value="HTH_1"/>
    <property type="match status" value="1"/>
</dbReference>
<evidence type="ECO:0000313" key="10">
    <source>
        <dbReference type="Proteomes" id="UP000655037"/>
    </source>
</evidence>
<evidence type="ECO:0000256" key="1">
    <source>
        <dbReference type="ARBA" id="ARBA00009437"/>
    </source>
</evidence>
<gene>
    <name evidence="9" type="ORF">IEI95_002870</name>
</gene>
<evidence type="ECO:0000259" key="8">
    <source>
        <dbReference type="PROSITE" id="PS50931"/>
    </source>
</evidence>
<keyword evidence="4" id="KW-0804">Transcription</keyword>
<dbReference type="FunFam" id="1.10.10.10:FF:000001">
    <property type="entry name" value="LysR family transcriptional regulator"/>
    <property type="match status" value="1"/>
</dbReference>
<accession>A0AAE2UT64</accession>
<organism evidence="9 10">
    <name type="scientific">Agrobacterium vitis</name>
    <name type="common">Rhizobium vitis</name>
    <dbReference type="NCBI Taxonomy" id="373"/>
    <lineage>
        <taxon>Bacteria</taxon>
        <taxon>Pseudomonadati</taxon>
        <taxon>Pseudomonadota</taxon>
        <taxon>Alphaproteobacteria</taxon>
        <taxon>Hyphomicrobiales</taxon>
        <taxon>Rhizobiaceae</taxon>
        <taxon>Rhizobium/Agrobacterium group</taxon>
        <taxon>Agrobacterium</taxon>
    </lineage>
</organism>
<feature type="domain" description="HTH lysR-type" evidence="8">
    <location>
        <begin position="2"/>
        <end position="59"/>
    </location>
</feature>
<dbReference type="SUPFAM" id="SSF46785">
    <property type="entry name" value="Winged helix' DNA-binding domain"/>
    <property type="match status" value="1"/>
</dbReference>
<dbReference type="InterPro" id="IPR036388">
    <property type="entry name" value="WH-like_DNA-bd_sf"/>
</dbReference>
<dbReference type="Gene3D" id="1.10.10.10">
    <property type="entry name" value="Winged helix-like DNA-binding domain superfamily/Winged helix DNA-binding domain"/>
    <property type="match status" value="1"/>
</dbReference>